<reference evidence="2" key="4">
    <citation type="journal article" date="2015" name="G3 (Bethesda)">
        <title>Genome sequences of three phytopathogenic species of the Magnaporthaceae family of fungi.</title>
        <authorList>
            <person name="Okagaki L.H."/>
            <person name="Nunes C.C."/>
            <person name="Sailsbery J."/>
            <person name="Clay B."/>
            <person name="Brown D."/>
            <person name="John T."/>
            <person name="Oh Y."/>
            <person name="Young N."/>
            <person name="Fitzgerald M."/>
            <person name="Haas B.J."/>
            <person name="Zeng Q."/>
            <person name="Young S."/>
            <person name="Adiconis X."/>
            <person name="Fan L."/>
            <person name="Levin J.Z."/>
            <person name="Mitchell T.K."/>
            <person name="Okubara P.A."/>
            <person name="Farman M.L."/>
            <person name="Kohn L.M."/>
            <person name="Birren B."/>
            <person name="Ma L.-J."/>
            <person name="Dean R.A."/>
        </authorList>
    </citation>
    <scope>NUCLEOTIDE SEQUENCE</scope>
    <source>
        <strain evidence="2">R3-111a-1</strain>
    </source>
</reference>
<dbReference type="AlphaFoldDB" id="J3P462"/>
<dbReference type="HOGENOM" id="CLU_2722385_0_0_1"/>
<reference evidence="3" key="1">
    <citation type="submission" date="2010-07" db="EMBL/GenBank/DDBJ databases">
        <title>The genome sequence of Gaeumannomyces graminis var. tritici strain R3-111a-1.</title>
        <authorList>
            <consortium name="The Broad Institute Genome Sequencing Platform"/>
            <person name="Ma L.-J."/>
            <person name="Dead R."/>
            <person name="Young S."/>
            <person name="Zeng Q."/>
            <person name="Koehrsen M."/>
            <person name="Alvarado L."/>
            <person name="Berlin A."/>
            <person name="Chapman S.B."/>
            <person name="Chen Z."/>
            <person name="Freedman E."/>
            <person name="Gellesch M."/>
            <person name="Goldberg J."/>
            <person name="Griggs A."/>
            <person name="Gujja S."/>
            <person name="Heilman E.R."/>
            <person name="Heiman D."/>
            <person name="Hepburn T."/>
            <person name="Howarth C."/>
            <person name="Jen D."/>
            <person name="Larson L."/>
            <person name="Mehta T."/>
            <person name="Neiman D."/>
            <person name="Pearson M."/>
            <person name="Roberts A."/>
            <person name="Saif S."/>
            <person name="Shea T."/>
            <person name="Shenoy N."/>
            <person name="Sisk P."/>
            <person name="Stolte C."/>
            <person name="Sykes S."/>
            <person name="Walk T."/>
            <person name="White J."/>
            <person name="Yandava C."/>
            <person name="Haas B."/>
            <person name="Nusbaum C."/>
            <person name="Birren B."/>
        </authorList>
    </citation>
    <scope>NUCLEOTIDE SEQUENCE [LARGE SCALE GENOMIC DNA]</scope>
    <source>
        <strain evidence="3">R3-111a-1</strain>
    </source>
</reference>
<keyword evidence="3" id="KW-1185">Reference proteome</keyword>
<dbReference type="EMBL" id="GL385398">
    <property type="protein sequence ID" value="EJT74458.1"/>
    <property type="molecule type" value="Genomic_DNA"/>
</dbReference>
<evidence type="ECO:0000313" key="2">
    <source>
        <dbReference type="EnsemblFungi" id="EJT74458"/>
    </source>
</evidence>
<proteinExistence type="predicted"/>
<reference evidence="1" key="3">
    <citation type="submission" date="2010-09" db="EMBL/GenBank/DDBJ databases">
        <title>Annotation of Gaeumannomyces graminis var. tritici R3-111a-1.</title>
        <authorList>
            <consortium name="The Broad Institute Genome Sequencing Platform"/>
            <person name="Ma L.-J."/>
            <person name="Dead R."/>
            <person name="Young S.K."/>
            <person name="Zeng Q."/>
            <person name="Gargeya S."/>
            <person name="Fitzgerald M."/>
            <person name="Haas B."/>
            <person name="Abouelleil A."/>
            <person name="Alvarado L."/>
            <person name="Arachchi H.M."/>
            <person name="Berlin A."/>
            <person name="Brown A."/>
            <person name="Chapman S.B."/>
            <person name="Chen Z."/>
            <person name="Dunbar C."/>
            <person name="Freedman E."/>
            <person name="Gearin G."/>
            <person name="Gellesch M."/>
            <person name="Goldberg J."/>
            <person name="Griggs A."/>
            <person name="Gujja S."/>
            <person name="Heiman D."/>
            <person name="Howarth C."/>
            <person name="Larson L."/>
            <person name="Lui A."/>
            <person name="MacDonald P.J.P."/>
            <person name="Mehta T."/>
            <person name="Montmayeur A."/>
            <person name="Murphy C."/>
            <person name="Neiman D."/>
            <person name="Pearson M."/>
            <person name="Priest M."/>
            <person name="Roberts A."/>
            <person name="Saif S."/>
            <person name="Shea T."/>
            <person name="Shenoy N."/>
            <person name="Sisk P."/>
            <person name="Stolte C."/>
            <person name="Sykes S."/>
            <person name="Yandava C."/>
            <person name="Wortman J."/>
            <person name="Nusbaum C."/>
            <person name="Birren B."/>
        </authorList>
    </citation>
    <scope>NUCLEOTIDE SEQUENCE</scope>
    <source>
        <strain evidence="1">R3-111a-1</strain>
    </source>
</reference>
<dbReference type="Proteomes" id="UP000006039">
    <property type="component" value="Unassembled WGS sequence"/>
</dbReference>
<dbReference type="RefSeq" id="XP_009224402.1">
    <property type="nucleotide sequence ID" value="XM_009226138.1"/>
</dbReference>
<accession>J3P462</accession>
<name>J3P462_GAET3</name>
<reference evidence="2" key="5">
    <citation type="submission" date="2018-04" db="UniProtKB">
        <authorList>
            <consortium name="EnsemblFungi"/>
        </authorList>
    </citation>
    <scope>IDENTIFICATION</scope>
    <source>
        <strain evidence="2">R3-111a-1</strain>
    </source>
</reference>
<gene>
    <name evidence="2" type="primary">20348756</name>
    <name evidence="1" type="ORF">GGTG_08298</name>
</gene>
<sequence>MEAGGARLPNSVPQPSRHAAGRVHGILCVRYPPIFAREVASARFSCMADTLPLVSMRYCRGINGRGGGRLSD</sequence>
<reference evidence="1" key="2">
    <citation type="submission" date="2010-07" db="EMBL/GenBank/DDBJ databases">
        <authorList>
            <consortium name="The Broad Institute Genome Sequencing Platform"/>
            <consortium name="Broad Institute Genome Sequencing Center for Infectious Disease"/>
            <person name="Ma L.-J."/>
            <person name="Dead R."/>
            <person name="Young S."/>
            <person name="Zeng Q."/>
            <person name="Koehrsen M."/>
            <person name="Alvarado L."/>
            <person name="Berlin A."/>
            <person name="Chapman S.B."/>
            <person name="Chen Z."/>
            <person name="Freedman E."/>
            <person name="Gellesch M."/>
            <person name="Goldberg J."/>
            <person name="Griggs A."/>
            <person name="Gujja S."/>
            <person name="Heilman E.R."/>
            <person name="Heiman D."/>
            <person name="Hepburn T."/>
            <person name="Howarth C."/>
            <person name="Jen D."/>
            <person name="Larson L."/>
            <person name="Mehta T."/>
            <person name="Neiman D."/>
            <person name="Pearson M."/>
            <person name="Roberts A."/>
            <person name="Saif S."/>
            <person name="Shea T."/>
            <person name="Shenoy N."/>
            <person name="Sisk P."/>
            <person name="Stolte C."/>
            <person name="Sykes S."/>
            <person name="Walk T."/>
            <person name="White J."/>
            <person name="Yandava C."/>
            <person name="Haas B."/>
            <person name="Nusbaum C."/>
            <person name="Birren B."/>
        </authorList>
    </citation>
    <scope>NUCLEOTIDE SEQUENCE</scope>
    <source>
        <strain evidence="1">R3-111a-1</strain>
    </source>
</reference>
<dbReference type="GeneID" id="20348756"/>
<dbReference type="VEuPathDB" id="FungiDB:GGTG_08298"/>
<organism evidence="1">
    <name type="scientific">Gaeumannomyces tritici (strain R3-111a-1)</name>
    <name type="common">Wheat and barley take-all root rot fungus</name>
    <name type="synonym">Gaeumannomyces graminis var. tritici</name>
    <dbReference type="NCBI Taxonomy" id="644352"/>
    <lineage>
        <taxon>Eukaryota</taxon>
        <taxon>Fungi</taxon>
        <taxon>Dikarya</taxon>
        <taxon>Ascomycota</taxon>
        <taxon>Pezizomycotina</taxon>
        <taxon>Sordariomycetes</taxon>
        <taxon>Sordariomycetidae</taxon>
        <taxon>Magnaporthales</taxon>
        <taxon>Magnaporthaceae</taxon>
        <taxon>Gaeumannomyces</taxon>
    </lineage>
</organism>
<evidence type="ECO:0000313" key="1">
    <source>
        <dbReference type="EMBL" id="EJT74458.1"/>
    </source>
</evidence>
<dbReference type="EnsemblFungi" id="EJT74458">
    <property type="protein sequence ID" value="EJT74458"/>
    <property type="gene ID" value="GGTG_08298"/>
</dbReference>
<evidence type="ECO:0000313" key="3">
    <source>
        <dbReference type="Proteomes" id="UP000006039"/>
    </source>
</evidence>
<protein>
    <submittedName>
        <fullName evidence="1 2">Uncharacterized protein</fullName>
    </submittedName>
</protein>